<dbReference type="Proteomes" id="UP000655759">
    <property type="component" value="Unassembled WGS sequence"/>
</dbReference>
<feature type="transmembrane region" description="Helical" evidence="1">
    <location>
        <begin position="40"/>
        <end position="57"/>
    </location>
</feature>
<dbReference type="EMBL" id="CAJNAQ010000005">
    <property type="protein sequence ID" value="CAE6498474.1"/>
    <property type="molecule type" value="Genomic_DNA"/>
</dbReference>
<organism evidence="2 3">
    <name type="scientific">Candidatus Nitrosotenuis uzonensis</name>
    <dbReference type="NCBI Taxonomy" id="1407055"/>
    <lineage>
        <taxon>Archaea</taxon>
        <taxon>Nitrososphaerota</taxon>
        <taxon>Candidatus Nitrosotenuis</taxon>
    </lineage>
</organism>
<keyword evidence="1" id="KW-1133">Transmembrane helix</keyword>
<protein>
    <submittedName>
        <fullName evidence="2">Uncharacterized protein</fullName>
    </submittedName>
</protein>
<dbReference type="AlphaFoldDB" id="A0A812F555"/>
<keyword evidence="1" id="KW-0472">Membrane</keyword>
<feature type="transmembrane region" description="Helical" evidence="1">
    <location>
        <begin position="198"/>
        <end position="219"/>
    </location>
</feature>
<feature type="transmembrane region" description="Helical" evidence="1">
    <location>
        <begin position="105"/>
        <end position="122"/>
    </location>
</feature>
<dbReference type="RefSeq" id="WP_205099971.1">
    <property type="nucleotide sequence ID" value="NZ_CAJNAQ010000005.1"/>
</dbReference>
<sequence>MSAEQDILRRKIPMSLFAVAAIVTIVNLIGPSTAKIVDCVLYVIIPGIPMVLSVLYVKRIGFAGMHGKAWLAFSIAVTSSFIAEQMWMIYDKILHVDPWPSEADFFYFSFYVFFAIFSVFYIKPFAKSVNAKKITISALVSLAIFMPTAISLASFEKSQWDARGFDIIMGVSYPIADSIIMVPTMIAIMLFFEGKVGFLWTAIFVGILCFVVADMLFLMEEIDSAYDIGHPIDIGYFWAYVLFAFGVYHNMKYFEKPKARFSNPNDLR</sequence>
<proteinExistence type="predicted"/>
<keyword evidence="1" id="KW-0812">Transmembrane</keyword>
<evidence type="ECO:0000313" key="2">
    <source>
        <dbReference type="EMBL" id="CAE6498474.1"/>
    </source>
</evidence>
<feature type="transmembrane region" description="Helical" evidence="1">
    <location>
        <begin position="234"/>
        <end position="251"/>
    </location>
</feature>
<evidence type="ECO:0000256" key="1">
    <source>
        <dbReference type="SAM" id="Phobius"/>
    </source>
</evidence>
<feature type="transmembrane region" description="Helical" evidence="1">
    <location>
        <begin position="12"/>
        <end position="34"/>
    </location>
</feature>
<feature type="transmembrane region" description="Helical" evidence="1">
    <location>
        <begin position="69"/>
        <end position="90"/>
    </location>
</feature>
<feature type="transmembrane region" description="Helical" evidence="1">
    <location>
        <begin position="167"/>
        <end position="191"/>
    </location>
</feature>
<accession>A0A812F555</accession>
<gene>
    <name evidence="2" type="ORF">NUZ5A_50793</name>
</gene>
<name>A0A812F555_9ARCH</name>
<feature type="transmembrane region" description="Helical" evidence="1">
    <location>
        <begin position="134"/>
        <end position="155"/>
    </location>
</feature>
<evidence type="ECO:0000313" key="3">
    <source>
        <dbReference type="Proteomes" id="UP000655759"/>
    </source>
</evidence>
<comment type="caution">
    <text evidence="2">The sequence shown here is derived from an EMBL/GenBank/DDBJ whole genome shotgun (WGS) entry which is preliminary data.</text>
</comment>
<reference evidence="2" key="1">
    <citation type="submission" date="2021-02" db="EMBL/GenBank/DDBJ databases">
        <authorList>
            <person name="Han P."/>
        </authorList>
    </citation>
    <scope>NUCLEOTIDE SEQUENCE</scope>
    <source>
        <strain evidence="2">Candidatus Nitrosotenuis uzonensis 5A</strain>
    </source>
</reference>